<name>A0A2T7NC77_POMCA</name>
<feature type="compositionally biased region" description="Polar residues" evidence="1">
    <location>
        <begin position="683"/>
        <end position="693"/>
    </location>
</feature>
<gene>
    <name evidence="3" type="ORF">C0Q70_21321</name>
</gene>
<organism evidence="3 4">
    <name type="scientific">Pomacea canaliculata</name>
    <name type="common">Golden apple snail</name>
    <dbReference type="NCBI Taxonomy" id="400727"/>
    <lineage>
        <taxon>Eukaryota</taxon>
        <taxon>Metazoa</taxon>
        <taxon>Spiralia</taxon>
        <taxon>Lophotrochozoa</taxon>
        <taxon>Mollusca</taxon>
        <taxon>Gastropoda</taxon>
        <taxon>Caenogastropoda</taxon>
        <taxon>Architaenioglossa</taxon>
        <taxon>Ampullarioidea</taxon>
        <taxon>Ampullariidae</taxon>
        <taxon>Pomacea</taxon>
    </lineage>
</organism>
<evidence type="ECO:0000313" key="4">
    <source>
        <dbReference type="Proteomes" id="UP000245119"/>
    </source>
</evidence>
<sequence>MAKSVPGEQTATLSLENDFSSVLMDTSVDTENRSELTQEDSDVASILNQNIGPESFVTANQQTPMPNLEMISTEQPYVKQIQSPARIYPTTAYVMTSLKPQPVKTLSKFGGKFMDNVAQIKVSPDPAAEEPSTVTAKVFISSFPGLQINGDDKLLPSVSMTNTSSILLTKLRPNGNNLEIANPSDIQNQIFDELERAMDIFLHKDFSPETQFSTLEASEQRMGQPHSKPSQATPLFSELDIDIQAGGVSPVSEDYEFDRVLDGSGDVVDVLDVLSFNGQALPQLLKKSQQAGKEQYDMKLEEYNDVVEPQSFFKPLFASFMRQRDENSPSDSLMAKKENSPKKILVSQSFMFPKPVSSVENLNMNLKDLLTTVFAQSPMLVKPRRDFQKFVQNGEENAGEVTSQSIDLPGPDPPSLKKIPVLNMLLQAGNRTGEVKKPFQRRRWISFLNRGPVNRKNPVNKRSHSKLLQQLSPLLGHSRRRLRRHVDEDINSAISRGVIVVLIPLDLPTETKIFDPEDYGGIARHTKDLQVRFQKDNDLAIVHEPAVKAERRTGAVITRIQVLTVAPDLEFEIDPDCSGLFDILKDGRIVIKGSPSDLPLTSYTFTTRITSKMLDVAQCVSLRVMFPEQPAPLKETKVVSRKGTIDVVFSLVIIILFANIMIIAAFFLRWYTKKQLKAVVTKPPSQDKGNPQNAKTEPRKPKAKKPAAQKEATKKPEEMPKKPEEMPKKLEEAPKMPEEAPKMPEEAQKKPENDAKEGEPDITVVVVPASGATCAGDEDAGANETRVYDTSNDKEKLLGPVVFAPP</sequence>
<dbReference type="AlphaFoldDB" id="A0A2T7NC77"/>
<feature type="compositionally biased region" description="Basic and acidic residues" evidence="1">
    <location>
        <begin position="711"/>
        <end position="759"/>
    </location>
</feature>
<comment type="caution">
    <text evidence="3">The sequence shown here is derived from an EMBL/GenBank/DDBJ whole genome shotgun (WGS) entry which is preliminary data.</text>
</comment>
<evidence type="ECO:0000313" key="3">
    <source>
        <dbReference type="EMBL" id="PVD18769.1"/>
    </source>
</evidence>
<proteinExistence type="predicted"/>
<accession>A0A2T7NC77</accession>
<dbReference type="Proteomes" id="UP000245119">
    <property type="component" value="Linkage Group LG14"/>
</dbReference>
<evidence type="ECO:0000256" key="1">
    <source>
        <dbReference type="SAM" id="MobiDB-lite"/>
    </source>
</evidence>
<keyword evidence="2" id="KW-0472">Membrane</keyword>
<keyword evidence="2" id="KW-1133">Transmembrane helix</keyword>
<evidence type="ECO:0000256" key="2">
    <source>
        <dbReference type="SAM" id="Phobius"/>
    </source>
</evidence>
<feature type="transmembrane region" description="Helical" evidence="2">
    <location>
        <begin position="647"/>
        <end position="668"/>
    </location>
</feature>
<dbReference type="EMBL" id="PZQS01000014">
    <property type="protein sequence ID" value="PVD18769.1"/>
    <property type="molecule type" value="Genomic_DNA"/>
</dbReference>
<keyword evidence="4" id="KW-1185">Reference proteome</keyword>
<reference evidence="3 4" key="1">
    <citation type="submission" date="2018-04" db="EMBL/GenBank/DDBJ databases">
        <title>The genome of golden apple snail Pomacea canaliculata provides insight into stress tolerance and invasive adaptation.</title>
        <authorList>
            <person name="Liu C."/>
            <person name="Liu B."/>
            <person name="Ren Y."/>
            <person name="Zhang Y."/>
            <person name="Wang H."/>
            <person name="Li S."/>
            <person name="Jiang F."/>
            <person name="Yin L."/>
            <person name="Zhang G."/>
            <person name="Qian W."/>
            <person name="Fan W."/>
        </authorList>
    </citation>
    <scope>NUCLEOTIDE SEQUENCE [LARGE SCALE GENOMIC DNA]</scope>
    <source>
        <strain evidence="3">SZHN2017</strain>
        <tissue evidence="3">Muscle</tissue>
    </source>
</reference>
<feature type="region of interest" description="Disordered" evidence="1">
    <location>
        <begin position="679"/>
        <end position="760"/>
    </location>
</feature>
<keyword evidence="2" id="KW-0812">Transmembrane</keyword>
<feature type="region of interest" description="Disordered" evidence="1">
    <location>
        <begin position="773"/>
        <end position="793"/>
    </location>
</feature>
<protein>
    <submittedName>
        <fullName evidence="3">Uncharacterized protein</fullName>
    </submittedName>
</protein>